<organism evidence="9 10">
    <name type="scientific">Alishewanella maricola</name>
    <dbReference type="NCBI Taxonomy" id="2795740"/>
    <lineage>
        <taxon>Bacteria</taxon>
        <taxon>Pseudomonadati</taxon>
        <taxon>Pseudomonadota</taxon>
        <taxon>Gammaproteobacteria</taxon>
        <taxon>Alteromonadales</taxon>
        <taxon>Alteromonadaceae</taxon>
        <taxon>Alishewanella</taxon>
    </lineage>
</organism>
<dbReference type="EMBL" id="JAEINI020000013">
    <property type="protein sequence ID" value="MCB5228026.1"/>
    <property type="molecule type" value="Genomic_DNA"/>
</dbReference>
<evidence type="ECO:0000256" key="6">
    <source>
        <dbReference type="ARBA" id="ARBA00023236"/>
    </source>
</evidence>
<evidence type="ECO:0000256" key="3">
    <source>
        <dbReference type="ARBA" id="ARBA00022801"/>
    </source>
</evidence>
<protein>
    <submittedName>
        <fullName evidence="9">Translesion error-prone DNA polymerase V autoproteolytic subunit</fullName>
        <ecNumber evidence="9">2.7.7.7</ecNumber>
    </submittedName>
</protein>
<dbReference type="SUPFAM" id="SSF51306">
    <property type="entry name" value="LexA/Signal peptidase"/>
    <property type="match status" value="1"/>
</dbReference>
<keyword evidence="10" id="KW-1185">Reference proteome</keyword>
<sequence>MSVQFLGQAQAGAPIRLPFFSSKVPAGFPSPAQDYIEQSIDLNQLCIHHPTATFFVRVSGDSMIEAGIFEDDVLVVDRAITAEHGDIVVASINGEFTVKRLSCKMNLMLLPENPRYQPVHIKNADELQIFGVVTNAIRRFNRK</sequence>
<keyword evidence="3 7" id="KW-0378">Hydrolase</keyword>
<evidence type="ECO:0000259" key="8">
    <source>
        <dbReference type="Pfam" id="PF00717"/>
    </source>
</evidence>
<evidence type="ECO:0000313" key="9">
    <source>
        <dbReference type="EMBL" id="MCB5228026.1"/>
    </source>
</evidence>
<dbReference type="InterPro" id="IPR039418">
    <property type="entry name" value="LexA-like"/>
</dbReference>
<dbReference type="GO" id="GO:0003887">
    <property type="term" value="F:DNA-directed DNA polymerase activity"/>
    <property type="evidence" value="ECO:0007669"/>
    <property type="project" value="UniProtKB-EC"/>
</dbReference>
<feature type="domain" description="Peptidase S24/S26A/S26B/S26C" evidence="8">
    <location>
        <begin position="18"/>
        <end position="133"/>
    </location>
</feature>
<evidence type="ECO:0000256" key="5">
    <source>
        <dbReference type="ARBA" id="ARBA00023204"/>
    </source>
</evidence>
<proteinExistence type="inferred from homology"/>
<gene>
    <name evidence="9" type="primary">umuD</name>
    <name evidence="9" type="ORF">JAO78_014525</name>
</gene>
<keyword evidence="9" id="KW-0548">Nucleotidyltransferase</keyword>
<keyword evidence="6" id="KW-0742">SOS response</keyword>
<keyword evidence="5" id="KW-0234">DNA repair</keyword>
<dbReference type="InterPro" id="IPR015927">
    <property type="entry name" value="Peptidase_S24_S26A/B/C"/>
</dbReference>
<keyword evidence="4 7" id="KW-0068">Autocatalytic cleavage</keyword>
<dbReference type="CDD" id="cd06529">
    <property type="entry name" value="S24_LexA-like"/>
    <property type="match status" value="1"/>
</dbReference>
<evidence type="ECO:0000256" key="2">
    <source>
        <dbReference type="ARBA" id="ARBA00022763"/>
    </source>
</evidence>
<dbReference type="InterPro" id="IPR036286">
    <property type="entry name" value="LexA/Signal_pep-like_sf"/>
</dbReference>
<evidence type="ECO:0000256" key="7">
    <source>
        <dbReference type="RuleBase" id="RU003991"/>
    </source>
</evidence>
<dbReference type="PANTHER" id="PTHR33516:SF2">
    <property type="entry name" value="LEXA REPRESSOR-RELATED"/>
    <property type="match status" value="1"/>
</dbReference>
<comment type="similarity">
    <text evidence="1 7">Belongs to the peptidase S24 family.</text>
</comment>
<dbReference type="NCBIfam" id="NF007621">
    <property type="entry name" value="PRK10276.1"/>
    <property type="match status" value="1"/>
</dbReference>
<evidence type="ECO:0000313" key="10">
    <source>
        <dbReference type="Proteomes" id="UP000633814"/>
    </source>
</evidence>
<keyword evidence="2" id="KW-0227">DNA damage</keyword>
<dbReference type="InterPro" id="IPR050077">
    <property type="entry name" value="LexA_repressor"/>
</dbReference>
<keyword evidence="9" id="KW-0808">Transferase</keyword>
<dbReference type="EC" id="2.7.7.7" evidence="9"/>
<accession>A0ABS8C6V4</accession>
<dbReference type="Pfam" id="PF00717">
    <property type="entry name" value="Peptidase_S24"/>
    <property type="match status" value="1"/>
</dbReference>
<reference evidence="9 10" key="1">
    <citation type="submission" date="2021-10" db="EMBL/GenBank/DDBJ databases">
        <title>Alishewanella koreense sp. nov. isolated from seawater of southwestern coast in South Korea and the proposal for the reclassification of Rheinheimera perlucida and Rheinheimera tuosuensis as Arsukibacterium perlucida and Arsukibacterium tuosuensis.</title>
        <authorList>
            <person name="Kim K.H."/>
            <person name="Ruan W."/>
            <person name="Kim K.R."/>
            <person name="Baek J.H."/>
            <person name="Jeon C.O."/>
        </authorList>
    </citation>
    <scope>NUCLEOTIDE SEQUENCE [LARGE SCALE GENOMIC DNA]</scope>
    <source>
        <strain evidence="9 10">16-MA</strain>
    </source>
</reference>
<evidence type="ECO:0000256" key="4">
    <source>
        <dbReference type="ARBA" id="ARBA00022813"/>
    </source>
</evidence>
<name>A0ABS8C6V4_9ALTE</name>
<evidence type="ECO:0000256" key="1">
    <source>
        <dbReference type="ARBA" id="ARBA00007484"/>
    </source>
</evidence>
<comment type="caution">
    <text evidence="9">The sequence shown here is derived from an EMBL/GenBank/DDBJ whole genome shotgun (WGS) entry which is preliminary data.</text>
</comment>
<dbReference type="Proteomes" id="UP000633814">
    <property type="component" value="Unassembled WGS sequence"/>
</dbReference>
<dbReference type="Gene3D" id="2.10.109.10">
    <property type="entry name" value="Umud Fragment, subunit A"/>
    <property type="match status" value="1"/>
</dbReference>
<dbReference type="PANTHER" id="PTHR33516">
    <property type="entry name" value="LEXA REPRESSOR"/>
    <property type="match status" value="1"/>
</dbReference>
<dbReference type="RefSeq" id="WP_226752090.1">
    <property type="nucleotide sequence ID" value="NZ_JAEINI020000013.1"/>
</dbReference>
<dbReference type="PRINTS" id="PR00726">
    <property type="entry name" value="LEXASERPTASE"/>
</dbReference>
<dbReference type="InterPro" id="IPR006197">
    <property type="entry name" value="Peptidase_S24_LexA"/>
</dbReference>